<dbReference type="PANTHER" id="PTHR23113:SF99">
    <property type="entry name" value="RASGEF DOMAIN-CONTAINING PROTEIN"/>
    <property type="match status" value="1"/>
</dbReference>
<dbReference type="Gene3D" id="1.10.150.50">
    <property type="entry name" value="Transcription Factor, Ets-1"/>
    <property type="match status" value="1"/>
</dbReference>
<evidence type="ECO:0000256" key="2">
    <source>
        <dbReference type="SAM" id="MobiDB-lite"/>
    </source>
</evidence>
<feature type="compositionally biased region" description="Basic and acidic residues" evidence="2">
    <location>
        <begin position="423"/>
        <end position="433"/>
    </location>
</feature>
<dbReference type="SMART" id="SM00147">
    <property type="entry name" value="RasGEF"/>
    <property type="match status" value="1"/>
</dbReference>
<dbReference type="EMBL" id="MN739368">
    <property type="protein sequence ID" value="QHT01283.1"/>
    <property type="molecule type" value="Genomic_DNA"/>
</dbReference>
<dbReference type="Pfam" id="PF00536">
    <property type="entry name" value="SAM_1"/>
    <property type="match status" value="1"/>
</dbReference>
<dbReference type="InterPro" id="IPR008937">
    <property type="entry name" value="Ras-like_GEF"/>
</dbReference>
<dbReference type="PANTHER" id="PTHR23113">
    <property type="entry name" value="GUANINE NUCLEOTIDE EXCHANGE FACTOR"/>
    <property type="match status" value="1"/>
</dbReference>
<feature type="compositionally biased region" description="Basic residues" evidence="2">
    <location>
        <begin position="435"/>
        <end position="445"/>
    </location>
</feature>
<evidence type="ECO:0000259" key="3">
    <source>
        <dbReference type="PROSITE" id="PS50009"/>
    </source>
</evidence>
<reference evidence="5" key="1">
    <citation type="journal article" date="2020" name="Nature">
        <title>Giant virus diversity and host interactions through global metagenomics.</title>
        <authorList>
            <person name="Schulz F."/>
            <person name="Roux S."/>
            <person name="Paez-Espino D."/>
            <person name="Jungbluth S."/>
            <person name="Walsh D.A."/>
            <person name="Denef V.J."/>
            <person name="McMahon K.D."/>
            <person name="Konstantinidis K.T."/>
            <person name="Eloe-Fadrosh E.A."/>
            <person name="Kyrpides N.C."/>
            <person name="Woyke T."/>
        </authorList>
    </citation>
    <scope>NUCLEOTIDE SEQUENCE</scope>
    <source>
        <strain evidence="5">GVMAG-M-3300020192-26</strain>
    </source>
</reference>
<dbReference type="PROSITE" id="PS50009">
    <property type="entry name" value="RASGEF_CAT"/>
    <property type="match status" value="1"/>
</dbReference>
<feature type="domain" description="SAM" evidence="4">
    <location>
        <begin position="551"/>
        <end position="615"/>
    </location>
</feature>
<dbReference type="InterPro" id="IPR023578">
    <property type="entry name" value="Ras_GEF_dom_sf"/>
</dbReference>
<feature type="region of interest" description="Disordered" evidence="2">
    <location>
        <begin position="423"/>
        <end position="483"/>
    </location>
</feature>
<dbReference type="PROSITE" id="PS50105">
    <property type="entry name" value="SAM_DOMAIN"/>
    <property type="match status" value="1"/>
</dbReference>
<accession>A0A6C0CAC4</accession>
<dbReference type="SMART" id="SM00454">
    <property type="entry name" value="SAM"/>
    <property type="match status" value="1"/>
</dbReference>
<dbReference type="Gene3D" id="1.10.840.10">
    <property type="entry name" value="Ras guanine-nucleotide exchange factors catalytic domain"/>
    <property type="match status" value="1"/>
</dbReference>
<organism evidence="5">
    <name type="scientific">viral metagenome</name>
    <dbReference type="NCBI Taxonomy" id="1070528"/>
    <lineage>
        <taxon>unclassified sequences</taxon>
        <taxon>metagenomes</taxon>
        <taxon>organismal metagenomes</taxon>
    </lineage>
</organism>
<evidence type="ECO:0000313" key="5">
    <source>
        <dbReference type="EMBL" id="QHT01283.1"/>
    </source>
</evidence>
<protein>
    <recommendedName>
        <fullName evidence="6">SAM domain-containing protein</fullName>
    </recommendedName>
</protein>
<dbReference type="Pfam" id="PF00617">
    <property type="entry name" value="RasGEF"/>
    <property type="match status" value="1"/>
</dbReference>
<dbReference type="InterPro" id="IPR013761">
    <property type="entry name" value="SAM/pointed_sf"/>
</dbReference>
<sequence>MEKTQIFIKKLTDNIINGNDKEQLLFLKIYPIFKENLNIFEAWNDIYMGAKKINANRDKIINFITLALYHNLIEYKTRDIFELVKVMHDAGEEETYIKRIKTNVINGRSTRGIEKNQLINMINKKNKENITYDMRNFTPHEIAVELTARTIMLIKNMSYHELIYISHHDNLKFNENDPQHGLKIIDDFHKLSYMVPTMILLKDNTNISRLKTIKYLLKICSELKHLHNYNSLFAIVAGLNNLAVQKMTQLWKPGTTHYETFNELCDFISPLENFGKYRTTIKKLIKNNYVQYFGTVLFDMKHTLEKELYDIDNQDFNWNVCHKIIDTINNFKDINIDDKIKNNDRICDWFSSFVVCDDDDKLYDIAMEIINERKKTDLSPHSDAGSPIKTKNKLNIGNIIHKHSLSDGSDSEHASPTKFAEHRRTFSHDENRNVHLQRTKSHKKVSSSPMPPIDMTSLLERSNDGDSPRIIVTESPRTPNDEKSVKINVHSTNDDAFLEYISDNYASDDKNSVKFKKRIFRRRSLSPSSIGEIKINEFEKDMANSKQVTLWTEKHVKIWLKLLGMEAYMEAFVREEIYGQVLLELTENHLKNDLGVSILGHRLLILKSIETLRTKNFD</sequence>
<feature type="domain" description="Ras-GEF" evidence="3">
    <location>
        <begin position="138"/>
        <end position="372"/>
    </location>
</feature>
<dbReference type="InterPro" id="IPR036964">
    <property type="entry name" value="RASGEF_cat_dom_sf"/>
</dbReference>
<proteinExistence type="predicted"/>
<evidence type="ECO:0000256" key="1">
    <source>
        <dbReference type="ARBA" id="ARBA00022658"/>
    </source>
</evidence>
<dbReference type="AlphaFoldDB" id="A0A6C0CAC4"/>
<dbReference type="SUPFAM" id="SSF48366">
    <property type="entry name" value="Ras GEF"/>
    <property type="match status" value="1"/>
</dbReference>
<evidence type="ECO:0000259" key="4">
    <source>
        <dbReference type="PROSITE" id="PS50105"/>
    </source>
</evidence>
<dbReference type="GO" id="GO:0005085">
    <property type="term" value="F:guanyl-nucleotide exchange factor activity"/>
    <property type="evidence" value="ECO:0007669"/>
    <property type="project" value="UniProtKB-KW"/>
</dbReference>
<dbReference type="InterPro" id="IPR001660">
    <property type="entry name" value="SAM"/>
</dbReference>
<name>A0A6C0CAC4_9ZZZZ</name>
<dbReference type="SUPFAM" id="SSF47769">
    <property type="entry name" value="SAM/Pointed domain"/>
    <property type="match status" value="1"/>
</dbReference>
<dbReference type="InterPro" id="IPR001895">
    <property type="entry name" value="RASGEF_cat_dom"/>
</dbReference>
<keyword evidence="1" id="KW-0344">Guanine-nucleotide releasing factor</keyword>
<evidence type="ECO:0008006" key="6">
    <source>
        <dbReference type="Google" id="ProtNLM"/>
    </source>
</evidence>
<dbReference type="GO" id="GO:0007264">
    <property type="term" value="P:small GTPase-mediated signal transduction"/>
    <property type="evidence" value="ECO:0007669"/>
    <property type="project" value="InterPro"/>
</dbReference>